<reference evidence="1" key="1">
    <citation type="submission" date="2020-05" db="EMBL/GenBank/DDBJ databases">
        <title>Large-scale comparative analyses of tick genomes elucidate their genetic diversity and vector capacities.</title>
        <authorList>
            <person name="Jia N."/>
            <person name="Wang J."/>
            <person name="Shi W."/>
            <person name="Du L."/>
            <person name="Sun Y."/>
            <person name="Zhan W."/>
            <person name="Jiang J."/>
            <person name="Wang Q."/>
            <person name="Zhang B."/>
            <person name="Ji P."/>
            <person name="Sakyi L.B."/>
            <person name="Cui X."/>
            <person name="Yuan T."/>
            <person name="Jiang B."/>
            <person name="Yang W."/>
            <person name="Lam T.T.-Y."/>
            <person name="Chang Q."/>
            <person name="Ding S."/>
            <person name="Wang X."/>
            <person name="Zhu J."/>
            <person name="Ruan X."/>
            <person name="Zhao L."/>
            <person name="Wei J."/>
            <person name="Que T."/>
            <person name="Du C."/>
            <person name="Cheng J."/>
            <person name="Dai P."/>
            <person name="Han X."/>
            <person name="Huang E."/>
            <person name="Gao Y."/>
            <person name="Liu J."/>
            <person name="Shao H."/>
            <person name="Ye R."/>
            <person name="Li L."/>
            <person name="Wei W."/>
            <person name="Wang X."/>
            <person name="Wang C."/>
            <person name="Yang T."/>
            <person name="Huo Q."/>
            <person name="Li W."/>
            <person name="Guo W."/>
            <person name="Chen H."/>
            <person name="Zhou L."/>
            <person name="Ni X."/>
            <person name="Tian J."/>
            <person name="Zhou Y."/>
            <person name="Sheng Y."/>
            <person name="Liu T."/>
            <person name="Pan Y."/>
            <person name="Xia L."/>
            <person name="Li J."/>
            <person name="Zhao F."/>
            <person name="Cao W."/>
        </authorList>
    </citation>
    <scope>NUCLEOTIDE SEQUENCE</scope>
    <source>
        <strain evidence="1">Dsil-2018</strain>
    </source>
</reference>
<gene>
    <name evidence="1" type="ORF">HPB49_002200</name>
</gene>
<protein>
    <submittedName>
        <fullName evidence="1">Uncharacterized protein</fullName>
    </submittedName>
</protein>
<organism evidence="1 2">
    <name type="scientific">Dermacentor silvarum</name>
    <name type="common">Tick</name>
    <dbReference type="NCBI Taxonomy" id="543639"/>
    <lineage>
        <taxon>Eukaryota</taxon>
        <taxon>Metazoa</taxon>
        <taxon>Ecdysozoa</taxon>
        <taxon>Arthropoda</taxon>
        <taxon>Chelicerata</taxon>
        <taxon>Arachnida</taxon>
        <taxon>Acari</taxon>
        <taxon>Parasitiformes</taxon>
        <taxon>Ixodida</taxon>
        <taxon>Ixodoidea</taxon>
        <taxon>Ixodidae</taxon>
        <taxon>Rhipicephalinae</taxon>
        <taxon>Dermacentor</taxon>
    </lineage>
</organism>
<keyword evidence="2" id="KW-1185">Reference proteome</keyword>
<sequence>MLRVKALTIARHMNISPTDFKASEGWLRRLMKRQQLSLLPRVYDDKVIKFHHFVNPLRAGNEYHLDQIRNADQTNTT</sequence>
<accession>A0ACB8D263</accession>
<dbReference type="Proteomes" id="UP000821865">
    <property type="component" value="Chromosome 3"/>
</dbReference>
<comment type="caution">
    <text evidence="1">The sequence shown here is derived from an EMBL/GenBank/DDBJ whole genome shotgun (WGS) entry which is preliminary data.</text>
</comment>
<dbReference type="EMBL" id="CM023472">
    <property type="protein sequence ID" value="KAH7958532.1"/>
    <property type="molecule type" value="Genomic_DNA"/>
</dbReference>
<evidence type="ECO:0000313" key="2">
    <source>
        <dbReference type="Proteomes" id="UP000821865"/>
    </source>
</evidence>
<name>A0ACB8D263_DERSI</name>
<evidence type="ECO:0000313" key="1">
    <source>
        <dbReference type="EMBL" id="KAH7958532.1"/>
    </source>
</evidence>
<proteinExistence type="predicted"/>